<dbReference type="AlphaFoldDB" id="A0A7J0BYZ3"/>
<organism evidence="5 6">
    <name type="scientific">Desulfovibrio psychrotolerans</name>
    <dbReference type="NCBI Taxonomy" id="415242"/>
    <lineage>
        <taxon>Bacteria</taxon>
        <taxon>Pseudomonadati</taxon>
        <taxon>Thermodesulfobacteriota</taxon>
        <taxon>Desulfovibrionia</taxon>
        <taxon>Desulfovibrionales</taxon>
        <taxon>Desulfovibrionaceae</taxon>
        <taxon>Desulfovibrio</taxon>
    </lineage>
</organism>
<keyword evidence="3 5" id="KW-0418">Kinase</keyword>
<sequence length="424" mass="46849">MMRMTSDGRGIVVFIWLPEKGYVPAALLTEHRPDRLCTLGYGQRYIRRPDAVPLDPVSFPLVMATPATSRRGEMFSVLRDAAPDRWGRKILSLLAGRHAVTLTETDILTAAHSANRIGALAFGESASEGPKSMALWAGGSVYSVPRDDIEQVAYVVAKVDGLDDDADLDELRRALPEEAFMQALASSLSVGGGRPKALVEMDDGAYIAKFSRRGDPWNEPRIEHATMTLAARCGISVAGTRVLETAYGSVLLVKRFDRTDAGEPRHFISGFTLHAAISEEGMWGGYQDLAQLARQHGDAFSGQELFRRMVFNALCANIDDHPRNHAWFVTRTGIAITPVYDVVPTQARFRKYELALACGHRGREATLTNVLSWPEPFGLRKDEAEDIGMGIVKVMRGWREHYAACGVAERDIRELEHRFAQLPG</sequence>
<comment type="caution">
    <text evidence="5">The sequence shown here is derived from an EMBL/GenBank/DDBJ whole genome shotgun (WGS) entry which is preliminary data.</text>
</comment>
<dbReference type="GO" id="GO:0004674">
    <property type="term" value="F:protein serine/threonine kinase activity"/>
    <property type="evidence" value="ECO:0007669"/>
    <property type="project" value="TreeGrafter"/>
</dbReference>
<name>A0A7J0BYZ3_9BACT</name>
<dbReference type="InterPro" id="IPR012893">
    <property type="entry name" value="HipA-like_C"/>
</dbReference>
<evidence type="ECO:0000256" key="1">
    <source>
        <dbReference type="ARBA" id="ARBA00010164"/>
    </source>
</evidence>
<dbReference type="InterPro" id="IPR052028">
    <property type="entry name" value="HipA_Ser/Thr_kinase"/>
</dbReference>
<dbReference type="PANTHER" id="PTHR37419:SF8">
    <property type="entry name" value="TOXIN YJJJ"/>
    <property type="match status" value="1"/>
</dbReference>
<accession>A0A7J0BYZ3</accession>
<evidence type="ECO:0000259" key="4">
    <source>
        <dbReference type="Pfam" id="PF07804"/>
    </source>
</evidence>
<dbReference type="PANTHER" id="PTHR37419">
    <property type="entry name" value="SERINE/THREONINE-PROTEIN KINASE TOXIN HIPA"/>
    <property type="match status" value="1"/>
</dbReference>
<evidence type="ECO:0000256" key="3">
    <source>
        <dbReference type="ARBA" id="ARBA00022777"/>
    </source>
</evidence>
<comment type="similarity">
    <text evidence="1">Belongs to the HipA Ser/Thr kinase family.</text>
</comment>
<gene>
    <name evidence="5" type="ORF">DSM19430T_28780</name>
</gene>
<evidence type="ECO:0000313" key="6">
    <source>
        <dbReference type="Proteomes" id="UP000503820"/>
    </source>
</evidence>
<reference evidence="5 6" key="1">
    <citation type="submission" date="2020-05" db="EMBL/GenBank/DDBJ databases">
        <title>Draft genome sequence of Desulfovibrio psychrotolerans JS1T.</title>
        <authorList>
            <person name="Ueno A."/>
            <person name="Tamazawa S."/>
            <person name="Tamamura S."/>
            <person name="Murakami T."/>
            <person name="Kiyama T."/>
            <person name="Inomata H."/>
            <person name="Amano Y."/>
            <person name="Miyakawa K."/>
            <person name="Tamaki H."/>
            <person name="Naganuma T."/>
            <person name="Kaneko K."/>
        </authorList>
    </citation>
    <scope>NUCLEOTIDE SEQUENCE [LARGE SCALE GENOMIC DNA]</scope>
    <source>
        <strain evidence="5 6">JS1</strain>
    </source>
</reference>
<dbReference type="GO" id="GO:0005829">
    <property type="term" value="C:cytosol"/>
    <property type="evidence" value="ECO:0007669"/>
    <property type="project" value="TreeGrafter"/>
</dbReference>
<evidence type="ECO:0000313" key="5">
    <source>
        <dbReference type="EMBL" id="GFM38194.1"/>
    </source>
</evidence>
<protein>
    <submittedName>
        <fullName evidence="5">Phosphatidylinositol kinase</fullName>
    </submittedName>
</protein>
<evidence type="ECO:0000256" key="2">
    <source>
        <dbReference type="ARBA" id="ARBA00022679"/>
    </source>
</evidence>
<dbReference type="Proteomes" id="UP000503820">
    <property type="component" value="Unassembled WGS sequence"/>
</dbReference>
<proteinExistence type="inferred from homology"/>
<feature type="domain" description="HipA-like C-terminal" evidence="4">
    <location>
        <begin position="188"/>
        <end position="391"/>
    </location>
</feature>
<keyword evidence="2" id="KW-0808">Transferase</keyword>
<dbReference type="Pfam" id="PF07804">
    <property type="entry name" value="HipA_C"/>
    <property type="match status" value="1"/>
</dbReference>
<keyword evidence="6" id="KW-1185">Reference proteome</keyword>
<dbReference type="EMBL" id="BLVP01000035">
    <property type="protein sequence ID" value="GFM38194.1"/>
    <property type="molecule type" value="Genomic_DNA"/>
</dbReference>